<sequence>MALASRVTTHCRPRCLATSRLVSNYCSKNLIQYQSNQQRQFSHNSSPKTIQTLAATDAHNGSKNSESASKLRYLETLPTSDLISYLFIGLATTNRATLNLVVKLFPYIPMPLIKTFVSKIYCGGDTAGETVVTGKKLAARGINNMMLSFTLEDAEGTKNLDINHVVGETIKSIDSILIPHTESVFANIVANGGIINQAPAAYIALKPSALVANPADVMRNWQNPEFKPQWDNLVGNLSKICQHIYKRNAELAAKYPDRTAPALVAVVDAEKFELQQAVYDLQRTLFKKFNPLDKPACVVGTVQMYLKQSYDIIVNEKKLGQEQGYKVGLKLVRGAYIHSEPDRGVIHDTKSDTDVNYNRGIKYSIEDLFSGKDATIDHLVIASHNRDSMLNATDLLEKYGKASDLKYRITLAQLLGMADDITYDLITNHNVTNIIKYVPWGPPLETKDYLRRRLEENGDAVRNDNGLPLVKGVLSAIFKRLFK</sequence>
<dbReference type="AlphaFoldDB" id="A0AAV5QRU8"/>
<dbReference type="InterPro" id="IPR029041">
    <property type="entry name" value="FAD-linked_oxidoreductase-like"/>
</dbReference>
<dbReference type="RefSeq" id="XP_064854271.1">
    <property type="nucleotide sequence ID" value="XM_064998199.1"/>
</dbReference>
<reference evidence="7 8" key="1">
    <citation type="journal article" date="2023" name="Elife">
        <title>Identification of key yeast species and microbe-microbe interactions impacting larval growth of Drosophila in the wild.</title>
        <authorList>
            <person name="Mure A."/>
            <person name="Sugiura Y."/>
            <person name="Maeda R."/>
            <person name="Honda K."/>
            <person name="Sakurai N."/>
            <person name="Takahashi Y."/>
            <person name="Watada M."/>
            <person name="Katoh T."/>
            <person name="Gotoh A."/>
            <person name="Gotoh Y."/>
            <person name="Taniguchi I."/>
            <person name="Nakamura K."/>
            <person name="Hayashi T."/>
            <person name="Katayama T."/>
            <person name="Uemura T."/>
            <person name="Hattori Y."/>
        </authorList>
    </citation>
    <scope>NUCLEOTIDE SEQUENCE [LARGE SCALE GENOMIC DNA]</scope>
    <source>
        <strain evidence="7 8">SC-9</strain>
    </source>
</reference>
<evidence type="ECO:0000313" key="7">
    <source>
        <dbReference type="EMBL" id="GMM37275.1"/>
    </source>
</evidence>
<protein>
    <recommendedName>
        <fullName evidence="2 5">Proline dehydrogenase</fullName>
        <ecNumber evidence="2 5">1.5.5.2</ecNumber>
    </recommendedName>
</protein>
<dbReference type="InterPro" id="IPR002872">
    <property type="entry name" value="Proline_DH_dom"/>
</dbReference>
<evidence type="ECO:0000256" key="5">
    <source>
        <dbReference type="RuleBase" id="RU364054"/>
    </source>
</evidence>
<evidence type="ECO:0000256" key="3">
    <source>
        <dbReference type="ARBA" id="ARBA00023002"/>
    </source>
</evidence>
<evidence type="ECO:0000256" key="1">
    <source>
        <dbReference type="ARBA" id="ARBA00005869"/>
    </source>
</evidence>
<dbReference type="GO" id="GO:0005739">
    <property type="term" value="C:mitochondrion"/>
    <property type="evidence" value="ECO:0007669"/>
    <property type="project" value="TreeGrafter"/>
</dbReference>
<dbReference type="GeneID" id="90075250"/>
<dbReference type="SUPFAM" id="SSF51730">
    <property type="entry name" value="FAD-linked oxidoreductase"/>
    <property type="match status" value="1"/>
</dbReference>
<evidence type="ECO:0000313" key="8">
    <source>
        <dbReference type="Proteomes" id="UP001360560"/>
    </source>
</evidence>
<evidence type="ECO:0000259" key="6">
    <source>
        <dbReference type="Pfam" id="PF01619"/>
    </source>
</evidence>
<comment type="similarity">
    <text evidence="1 5">Belongs to the proline oxidase family.</text>
</comment>
<evidence type="ECO:0000256" key="4">
    <source>
        <dbReference type="ARBA" id="ARBA00023062"/>
    </source>
</evidence>
<proteinExistence type="inferred from homology"/>
<dbReference type="Proteomes" id="UP001360560">
    <property type="component" value="Unassembled WGS sequence"/>
</dbReference>
<comment type="catalytic activity">
    <reaction evidence="5">
        <text>L-proline + a quinone = (S)-1-pyrroline-5-carboxylate + a quinol + H(+)</text>
        <dbReference type="Rhea" id="RHEA:23784"/>
        <dbReference type="ChEBI" id="CHEBI:15378"/>
        <dbReference type="ChEBI" id="CHEBI:17388"/>
        <dbReference type="ChEBI" id="CHEBI:24646"/>
        <dbReference type="ChEBI" id="CHEBI:60039"/>
        <dbReference type="ChEBI" id="CHEBI:132124"/>
        <dbReference type="EC" id="1.5.5.2"/>
    </reaction>
</comment>
<feature type="domain" description="Proline dehydrogenase" evidence="6">
    <location>
        <begin position="203"/>
        <end position="460"/>
    </location>
</feature>
<dbReference type="GO" id="GO:0010133">
    <property type="term" value="P:L-proline catabolic process to L-glutamate"/>
    <property type="evidence" value="ECO:0007669"/>
    <property type="project" value="TreeGrafter"/>
</dbReference>
<dbReference type="InterPro" id="IPR015659">
    <property type="entry name" value="Proline_oxidase"/>
</dbReference>
<dbReference type="EMBL" id="BTFZ01000011">
    <property type="protein sequence ID" value="GMM37275.1"/>
    <property type="molecule type" value="Genomic_DNA"/>
</dbReference>
<name>A0AAV5QRU8_9ASCO</name>
<evidence type="ECO:0000256" key="2">
    <source>
        <dbReference type="ARBA" id="ARBA00012695"/>
    </source>
</evidence>
<keyword evidence="5" id="KW-0285">Flavoprotein</keyword>
<gene>
    <name evidence="7" type="ORF">DASC09_046000</name>
</gene>
<dbReference type="Pfam" id="PF01619">
    <property type="entry name" value="Pro_dh"/>
    <property type="match status" value="1"/>
</dbReference>
<dbReference type="PANTHER" id="PTHR13914">
    <property type="entry name" value="PROLINE OXIDASE"/>
    <property type="match status" value="1"/>
</dbReference>
<keyword evidence="5" id="KW-0274">FAD</keyword>
<comment type="function">
    <text evidence="5">Converts proline to delta-1-pyrroline-5-carboxylate.</text>
</comment>
<keyword evidence="8" id="KW-1185">Reference proteome</keyword>
<dbReference type="Gene3D" id="3.20.20.220">
    <property type="match status" value="1"/>
</dbReference>
<organism evidence="7 8">
    <name type="scientific">Saccharomycopsis crataegensis</name>
    <dbReference type="NCBI Taxonomy" id="43959"/>
    <lineage>
        <taxon>Eukaryota</taxon>
        <taxon>Fungi</taxon>
        <taxon>Dikarya</taxon>
        <taxon>Ascomycota</taxon>
        <taxon>Saccharomycotina</taxon>
        <taxon>Saccharomycetes</taxon>
        <taxon>Saccharomycopsidaceae</taxon>
        <taxon>Saccharomycopsis</taxon>
    </lineage>
</organism>
<dbReference type="PANTHER" id="PTHR13914:SF0">
    <property type="entry name" value="PROLINE DEHYDROGENASE 1, MITOCHONDRIAL"/>
    <property type="match status" value="1"/>
</dbReference>
<dbReference type="EC" id="1.5.5.2" evidence="2 5"/>
<comment type="cofactor">
    <cofactor evidence="5">
        <name>FAD</name>
        <dbReference type="ChEBI" id="CHEBI:57692"/>
    </cofactor>
</comment>
<comment type="caution">
    <text evidence="7">The sequence shown here is derived from an EMBL/GenBank/DDBJ whole genome shotgun (WGS) entry which is preliminary data.</text>
</comment>
<accession>A0AAV5QRU8</accession>
<dbReference type="GO" id="GO:0004657">
    <property type="term" value="F:proline dehydrogenase activity"/>
    <property type="evidence" value="ECO:0007669"/>
    <property type="project" value="UniProtKB-EC"/>
</dbReference>
<keyword evidence="4 5" id="KW-0642">Proline metabolism</keyword>
<keyword evidence="3 5" id="KW-0560">Oxidoreductase</keyword>
<dbReference type="GO" id="GO:0071949">
    <property type="term" value="F:FAD binding"/>
    <property type="evidence" value="ECO:0007669"/>
    <property type="project" value="TreeGrafter"/>
</dbReference>